<protein>
    <submittedName>
        <fullName evidence="1">Uncharacterized protein</fullName>
    </submittedName>
</protein>
<dbReference type="AlphaFoldDB" id="A0A518BVM4"/>
<name>A0A518BVM4_9BACT</name>
<dbReference type="EMBL" id="CP036280">
    <property type="protein sequence ID" value="QDU71030.1"/>
    <property type="molecule type" value="Genomic_DNA"/>
</dbReference>
<sequence length="110" mass="12474">MGRHAIHVLGKRILCTYVSDELTYRVVFEGAQVIESEVQRFTGQQLRARRMQGTPKLGGVETKVTQRDQVDVDLGRGLPTDPEQVEVIKQAVREGREDDCGCDHHRMREG</sequence>
<reference evidence="1 2" key="1">
    <citation type="submission" date="2019-02" db="EMBL/GenBank/DDBJ databases">
        <title>Deep-cultivation of Planctomycetes and their phenomic and genomic characterization uncovers novel biology.</title>
        <authorList>
            <person name="Wiegand S."/>
            <person name="Jogler M."/>
            <person name="Boedeker C."/>
            <person name="Pinto D."/>
            <person name="Vollmers J."/>
            <person name="Rivas-Marin E."/>
            <person name="Kohn T."/>
            <person name="Peeters S.H."/>
            <person name="Heuer A."/>
            <person name="Rast P."/>
            <person name="Oberbeckmann S."/>
            <person name="Bunk B."/>
            <person name="Jeske O."/>
            <person name="Meyerdierks A."/>
            <person name="Storesund J.E."/>
            <person name="Kallscheuer N."/>
            <person name="Luecker S."/>
            <person name="Lage O.M."/>
            <person name="Pohl T."/>
            <person name="Merkel B.J."/>
            <person name="Hornburger P."/>
            <person name="Mueller R.-W."/>
            <person name="Bruemmer F."/>
            <person name="Labrenz M."/>
            <person name="Spormann A.M."/>
            <person name="Op den Camp H."/>
            <person name="Overmann J."/>
            <person name="Amann R."/>
            <person name="Jetten M.S.M."/>
            <person name="Mascher T."/>
            <person name="Medema M.H."/>
            <person name="Devos D.P."/>
            <person name="Kaster A.-K."/>
            <person name="Ovreas L."/>
            <person name="Rohde M."/>
            <person name="Galperin M.Y."/>
            <person name="Jogler C."/>
        </authorList>
    </citation>
    <scope>NUCLEOTIDE SEQUENCE [LARGE SCALE GENOMIC DNA]</scope>
    <source>
        <strain evidence="1 2">Pan265</strain>
    </source>
</reference>
<evidence type="ECO:0000313" key="1">
    <source>
        <dbReference type="EMBL" id="QDU71030.1"/>
    </source>
</evidence>
<proteinExistence type="predicted"/>
<dbReference type="Proteomes" id="UP000320386">
    <property type="component" value="Chromosome"/>
</dbReference>
<dbReference type="KEGG" id="mcad:Pan265_08750"/>
<accession>A0A518BVM4</accession>
<organism evidence="1 2">
    <name type="scientific">Mucisphaera calidilacus</name>
    <dbReference type="NCBI Taxonomy" id="2527982"/>
    <lineage>
        <taxon>Bacteria</taxon>
        <taxon>Pseudomonadati</taxon>
        <taxon>Planctomycetota</taxon>
        <taxon>Phycisphaerae</taxon>
        <taxon>Phycisphaerales</taxon>
        <taxon>Phycisphaeraceae</taxon>
        <taxon>Mucisphaera</taxon>
    </lineage>
</organism>
<keyword evidence="2" id="KW-1185">Reference proteome</keyword>
<dbReference type="RefSeq" id="WP_145445171.1">
    <property type="nucleotide sequence ID" value="NZ_CP036280.1"/>
</dbReference>
<gene>
    <name evidence="1" type="ORF">Pan265_08750</name>
</gene>
<evidence type="ECO:0000313" key="2">
    <source>
        <dbReference type="Proteomes" id="UP000320386"/>
    </source>
</evidence>